<feature type="region of interest" description="Disordered" evidence="1">
    <location>
        <begin position="182"/>
        <end position="218"/>
    </location>
</feature>
<dbReference type="GO" id="GO:0006274">
    <property type="term" value="P:DNA replication termination"/>
    <property type="evidence" value="ECO:0007669"/>
    <property type="project" value="TreeGrafter"/>
</dbReference>
<protein>
    <submittedName>
        <fullName evidence="2">ZYBA0S10-00452g1_1</fullName>
    </submittedName>
</protein>
<feature type="region of interest" description="Disordered" evidence="1">
    <location>
        <begin position="1"/>
        <end position="28"/>
    </location>
</feature>
<reference evidence="3" key="1">
    <citation type="journal article" date="2013" name="Genome Announc.">
        <title>Genome sequence of the food spoilage yeast Zygosaccharomyces bailii CLIB 213(T).</title>
        <authorList>
            <person name="Galeote V."/>
            <person name="Bigey F."/>
            <person name="Devillers H."/>
            <person name="Neuveglise C."/>
            <person name="Dequin S."/>
        </authorList>
    </citation>
    <scope>NUCLEOTIDE SEQUENCE [LARGE SCALE GENOMIC DNA]</scope>
    <source>
        <strain evidence="3">CLIB 213 / ATCC 58445 / CBS 680 / CCRC 21525 / NBRC 1098 / NCYC 1416 / NRRL Y-2227</strain>
    </source>
</reference>
<dbReference type="Pfam" id="PF04641">
    <property type="entry name" value="Rtf2"/>
    <property type="match status" value="1"/>
</dbReference>
<evidence type="ECO:0000313" key="2">
    <source>
        <dbReference type="EMBL" id="CDF91133.1"/>
    </source>
</evidence>
<name>A0A8J2X9V7_ZYGB2</name>
<feature type="compositionally biased region" description="Basic residues" evidence="1">
    <location>
        <begin position="188"/>
        <end position="199"/>
    </location>
</feature>
<dbReference type="PANTHER" id="PTHR12775:SF0">
    <property type="entry name" value="REPLICATION TERMINATION FACTOR 2"/>
    <property type="match status" value="1"/>
</dbReference>
<dbReference type="EMBL" id="HG316463">
    <property type="protein sequence ID" value="CDF91133.1"/>
    <property type="molecule type" value="Genomic_DNA"/>
</dbReference>
<dbReference type="GO" id="GO:0005634">
    <property type="term" value="C:nucleus"/>
    <property type="evidence" value="ECO:0007669"/>
    <property type="project" value="TreeGrafter"/>
</dbReference>
<gene>
    <name evidence="2" type="ORF">BN860_00452g</name>
</gene>
<accession>A0A8J2X9V7</accession>
<keyword evidence="3" id="KW-1185">Reference proteome</keyword>
<evidence type="ECO:0000256" key="1">
    <source>
        <dbReference type="SAM" id="MobiDB-lite"/>
    </source>
</evidence>
<dbReference type="PANTHER" id="PTHR12775">
    <property type="entry name" value="PROTEIN C20ORF43 HOMOLOG"/>
    <property type="match status" value="1"/>
</dbReference>
<organism evidence="2 3">
    <name type="scientific">Zygosaccharomyces bailii (strain CLIB 213 / ATCC 58445 / CBS 680 / BCRC 21525 / NBRC 1098 / NCYC 1416 / NRRL Y-2227)</name>
    <dbReference type="NCBI Taxonomy" id="1333698"/>
    <lineage>
        <taxon>Eukaryota</taxon>
        <taxon>Fungi</taxon>
        <taxon>Dikarya</taxon>
        <taxon>Ascomycota</taxon>
        <taxon>Saccharomycotina</taxon>
        <taxon>Saccharomycetes</taxon>
        <taxon>Saccharomycetales</taxon>
        <taxon>Saccharomycetaceae</taxon>
        <taxon>Zygosaccharomyces</taxon>
    </lineage>
</organism>
<proteinExistence type="predicted"/>
<dbReference type="Proteomes" id="UP000019375">
    <property type="component" value="Unassembled WGS sequence"/>
</dbReference>
<sequence>MGNDGGTINKTHGLKLDPAKDNSQSTAGQDLREFRETSLWKCCRLTNKRLRLPVVSDSRGHLLNKESVLEWLLTPKREDFNEEQIEQFAHIKKLNDVVNLHGLQELDDGLLCEFSGEILGNTSVRFAYLNTCGDVVPKTSLTLLTEMQCPKCNIAFQKQDIITLNPSAQELEALERRIKRLDELGVHHNGKPKSTKRKKTNENHAEGKLKKVKKPCKT</sequence>
<evidence type="ECO:0000313" key="3">
    <source>
        <dbReference type="Proteomes" id="UP000019375"/>
    </source>
</evidence>
<dbReference type="OrthoDB" id="247013at2759"/>
<dbReference type="InterPro" id="IPR006735">
    <property type="entry name" value="Rtf2"/>
</dbReference>
<dbReference type="AlphaFoldDB" id="A0A8J2X9V7"/>
<feature type="compositionally biased region" description="Basic and acidic residues" evidence="1">
    <location>
        <begin position="200"/>
        <end position="209"/>
    </location>
</feature>
<feature type="compositionally biased region" description="Polar residues" evidence="1">
    <location>
        <begin position="1"/>
        <end position="10"/>
    </location>
</feature>